<gene>
    <name evidence="5" type="ORF">CCMP2556_LOCUS6560</name>
</gene>
<organism evidence="5 6">
    <name type="scientific">Durusdinium trenchii</name>
    <dbReference type="NCBI Taxonomy" id="1381693"/>
    <lineage>
        <taxon>Eukaryota</taxon>
        <taxon>Sar</taxon>
        <taxon>Alveolata</taxon>
        <taxon>Dinophyceae</taxon>
        <taxon>Suessiales</taxon>
        <taxon>Symbiodiniaceae</taxon>
        <taxon>Durusdinium</taxon>
    </lineage>
</organism>
<evidence type="ECO:0000313" key="5">
    <source>
        <dbReference type="EMBL" id="CAK9001682.1"/>
    </source>
</evidence>
<accession>A0ABP0IGG4</accession>
<keyword evidence="1" id="KW-0880">Kelch repeat</keyword>
<feature type="compositionally biased region" description="Low complexity" evidence="3">
    <location>
        <begin position="21"/>
        <end position="43"/>
    </location>
</feature>
<dbReference type="EMBL" id="CAXAMN010002869">
    <property type="protein sequence ID" value="CAK9001682.1"/>
    <property type="molecule type" value="Genomic_DNA"/>
</dbReference>
<proteinExistence type="predicted"/>
<evidence type="ECO:0000256" key="4">
    <source>
        <dbReference type="SAM" id="SignalP"/>
    </source>
</evidence>
<dbReference type="Proteomes" id="UP001642484">
    <property type="component" value="Unassembled WGS sequence"/>
</dbReference>
<keyword evidence="6" id="KW-1185">Reference proteome</keyword>
<evidence type="ECO:0000256" key="3">
    <source>
        <dbReference type="SAM" id="MobiDB-lite"/>
    </source>
</evidence>
<feature type="region of interest" description="Disordered" evidence="3">
    <location>
        <begin position="21"/>
        <end position="63"/>
    </location>
</feature>
<dbReference type="InterPro" id="IPR052124">
    <property type="entry name" value="Rab9_kelch_effector"/>
</dbReference>
<keyword evidence="4" id="KW-0732">Signal</keyword>
<dbReference type="InterPro" id="IPR015915">
    <property type="entry name" value="Kelch-typ_b-propeller"/>
</dbReference>
<feature type="chain" id="PRO_5046061056" evidence="4">
    <location>
        <begin position="20"/>
        <end position="382"/>
    </location>
</feature>
<name>A0ABP0IGG4_9DINO</name>
<evidence type="ECO:0000256" key="1">
    <source>
        <dbReference type="ARBA" id="ARBA00022441"/>
    </source>
</evidence>
<feature type="signal peptide" evidence="4">
    <location>
        <begin position="1"/>
        <end position="19"/>
    </location>
</feature>
<comment type="caution">
    <text evidence="5">The sequence shown here is derived from an EMBL/GenBank/DDBJ whole genome shotgun (WGS) entry which is preliminary data.</text>
</comment>
<dbReference type="SUPFAM" id="SSF89372">
    <property type="entry name" value="Fucose-specific lectin"/>
    <property type="match status" value="1"/>
</dbReference>
<dbReference type="Gene3D" id="2.120.10.80">
    <property type="entry name" value="Kelch-type beta propeller"/>
    <property type="match status" value="3"/>
</dbReference>
<sequence length="382" mass="40386">MRFVLLLVILGIAQTVVTSTSSSTSTTTSSSTSTTSSSTSSTTQAEPTWTSPSVSGSAPSARYGHSAAMNTDGKMWVFDGSSKLADLYCLDTQTGTWTYPSLSGSAPAARWYHSAVMANGGKMWIFGGGGSSSSNIKNDVHYLDTQAGTPTWVSPTVSGSAPQARSGHSAVMATDGKMWIFGGYILYNSRLNDLHYLDTQADTPTWVSPSVSGSAPSKRNLHSAAIASDGKMWIFGGSTYNSCAHCILNDARYLDTQAATPTWVSPSVSGSAPAARFDHSAVIASDGKMWIFGGYDANGVLNDLHYLDTQADTPTWVSPSVGGSIPAARNGHSAVIASDDNIWLFGGRDSSNLDDVHYLNTEGCRLFANCARQPQLQAPRRQ</sequence>
<evidence type="ECO:0000313" key="6">
    <source>
        <dbReference type="Proteomes" id="UP001642484"/>
    </source>
</evidence>
<keyword evidence="2" id="KW-0677">Repeat</keyword>
<feature type="compositionally biased region" description="Polar residues" evidence="3">
    <location>
        <begin position="44"/>
        <end position="58"/>
    </location>
</feature>
<reference evidence="5 6" key="1">
    <citation type="submission" date="2024-02" db="EMBL/GenBank/DDBJ databases">
        <authorList>
            <person name="Chen Y."/>
            <person name="Shah S."/>
            <person name="Dougan E. K."/>
            <person name="Thang M."/>
            <person name="Chan C."/>
        </authorList>
    </citation>
    <scope>NUCLEOTIDE SEQUENCE [LARGE SCALE GENOMIC DNA]</scope>
</reference>
<dbReference type="PANTHER" id="PTHR46647:SF1">
    <property type="entry name" value="RAB9 EFFECTOR PROTEIN WITH KELCH MOTIFS"/>
    <property type="match status" value="1"/>
</dbReference>
<protein>
    <submittedName>
        <fullName evidence="5">Uncharacterized protein</fullName>
    </submittedName>
</protein>
<dbReference type="Pfam" id="PF24681">
    <property type="entry name" value="Kelch_KLHDC2_KLHL20_DRC7"/>
    <property type="match status" value="2"/>
</dbReference>
<dbReference type="SUPFAM" id="SSF117281">
    <property type="entry name" value="Kelch motif"/>
    <property type="match status" value="1"/>
</dbReference>
<evidence type="ECO:0000256" key="2">
    <source>
        <dbReference type="ARBA" id="ARBA00022737"/>
    </source>
</evidence>
<dbReference type="PANTHER" id="PTHR46647">
    <property type="entry name" value="RAB9 EFFECTOR PROTEIN WITH KELCH MOTIFS"/>
    <property type="match status" value="1"/>
</dbReference>